<name>A0AAI9NYK1_9FIRM</name>
<sequence>MFKNKKIVLSSIAIIFALVVSSIFVNYTLANSDSQASLSDANGSGSKSTSLTGLSNIDLAVKNSNDAGKKQTGEDKFRIVQIVPDSYSGNADMDEKLKETVTDSKFSGDAKKLTGYDSTTYLWRYVYAGEYFRLAVFNGYKTISDNMAAGAVTLTTCTVSELNSMDTTAQGILNQADFIYIWANGASDYASKANDISEDLYNWLDAYATANSHPIALCTGTLCTSEPELITGNNDDYRMGALAYKLITKGAVARYDNVLVTEPDFFKTLYQEADDNKTTPDINKTTKTISDFILQAERKASEGGSDYLNYGTYYKWYEGVSILDFLDGNIPDNIKDSTYDKAGSRSGLTGDRKSWNFDNAKILVISEDGAGSAMFSEITEKNSSATRGDMASADYTFNAKTNTWESVQKAPNSDLTGHMYANGTSSSGTGLSRYVPSGADVYLIDSADLVEAMTNGGKAFKNVNFATSYYKDVKTKSVSGTVRCTDDAGDAVDPAADMYAYLVVENGTQLNLAGTSVDILMKAPLEMKEVPKLDENGQEIKDADGNTVMETVYTYSFDRLSPEYSYKVVVGGDVSDDQFSYDDLVVGVADNSGLVDGSDTDYQYDFNIKTVDEDNVSGYTYRIDAAGTEDENVVVTYQDFQENVGNADLNYEYKSDLVYTNLDFSDAAKVVSYVTGLHDKYLETQAVFMNGTYDKLDLSEYDFVFIDKGTYNKEIGTAVFKDLCSAVESGQYFIVSSKAGDGKGSGDGSGDDSDPTIPVVDSPSAKAVADVINASVYRDGSDNKFKVLEIQPDYPIDLEVAALQDTVSTAYTTRSDGTTKITGNYYTVPSDVVSGKSKQELAARTEYYDFDLTKAKIAYAIDGISIGDIQLTQVSTEQLIGMKEDIAATYDLVYIGGDISAMDRNPAEMYKGQNDIGNATPGYTYQIFPTFIMYYHTGTLSQLMNASTYSPDTAPISGSTNMLASPKVGDKYYTTTYLAENGNDLTNTKYQELLTYMASGRPMIISDELTSVYENMQGTNANGDKLSQAELLQGYWYKDGKLERKNYYLDPSSRMYQLVDTLYARHTGANGSNILWGFDKDATQYISDKDGIYGNSLWTKRVQSLAGGKFKETDYMDSDVQDQSWYKRPGTDTVYYNYKVVYDDATSASLNRLVTGSAHRTRLTITTKPVTYQQGIQQTYIKSNRLQFTFQVDGDKSVYNYKLFVDVDKNTKFEKGGGDYCLEDKITNGQEKSLTVALDSEFFGSAAWYLEITDEDGNIVASSTGLSKIVNNNVSKSEINVLQVQTMAEGQTATSWGATDTLYFDIESQTAHKIAKYNVFANMAELDNASTTQYAVLGRHENRFGVYEFDTNTDADDYYSNLADELSEDYDINLDLVVASSDRASFKTGDGVDAQYDCLDTMVEEAEKLAKGEKVDGHSQEEYESLAAVALTEYSAASAKVATPKKILDNYLKNAIDYIDGKYTGTTNYSTFINNFRTSNAETKKVLQYMQDTGDYYLIFWPKYNTMNHCEGDFKAGKMSDDFGADFAKYYSDYVTAKNAELEAKDKYNTYLRRSYGKSFMKNMYSILVLGPSDSFGGFKVDFKKETCQYILDYVSAGGDLFFFHDSMSPYANAGAVNLTKSLISVVGMNRFHVDVTDNVVKYDNPLKLGKYNVKSVSYSKASVNTSTLDVTYTADGTVDDVTYTSPDSSLYYLTPYANNPTAGEGLLNSMNSNIMDVFVEKDAYWQPYLGKDKKVYVSALAMTALYYNGNMAGATTTLPYVYAQESYKAATAWSQAANQDQSACAETVKATQLNSGLVTLYPYNISSSLNISGTHQQAFALDLESDNITVWYTLAGSNNSSNSKMRSSKYAADPGDAMEAYFIYTTAYGSGAITYCGAGHSSVTGRRTRNNDERKLFINVIVNSASAVPEMPTIKCYDPKQTWAAEDELPKDAEALASSGKTVYVKEVDSKTDDPDFDYKIGIPEKTKVTKVNIYYDLDYDDSDYSIRPSYTEDTDRMIKSYTKIGTAKLTSISGDIKDIVRNGDDSALTPDDSCYAPYGGNYTYIVVEVYYQGKTVPVYTMIKVKAADPLFDLTDNTIDVPALGDFIAEKKNVFA</sequence>
<dbReference type="Proteomes" id="UP000660047">
    <property type="component" value="Unassembled WGS sequence"/>
</dbReference>
<evidence type="ECO:0008006" key="5">
    <source>
        <dbReference type="Google" id="ProtNLM"/>
    </source>
</evidence>
<reference evidence="3" key="1">
    <citation type="submission" date="2020-06" db="EMBL/GenBank/DDBJ databases">
        <title>Characterization of fructooligosaccharide metabolism and fructooligosaccharide-degrading enzymes in human commensal butyrate producers.</title>
        <authorList>
            <person name="Tanno H."/>
            <person name="Fujii T."/>
            <person name="Hirano K."/>
            <person name="Maeno S."/>
            <person name="Tonozuka T."/>
            <person name="Sakamoto M."/>
            <person name="Ohkuma M."/>
            <person name="Tochio T."/>
            <person name="Endo A."/>
        </authorList>
    </citation>
    <scope>NUCLEOTIDE SEQUENCE</scope>
    <source>
        <strain evidence="3">JCM 31265</strain>
    </source>
</reference>
<proteinExistence type="predicted"/>
<keyword evidence="2" id="KW-0812">Transmembrane</keyword>
<evidence type="ECO:0000256" key="2">
    <source>
        <dbReference type="SAM" id="Phobius"/>
    </source>
</evidence>
<organism evidence="3 4">
    <name type="scientific">Coprococcus eutactus</name>
    <dbReference type="NCBI Taxonomy" id="33043"/>
    <lineage>
        <taxon>Bacteria</taxon>
        <taxon>Bacillati</taxon>
        <taxon>Bacillota</taxon>
        <taxon>Clostridia</taxon>
        <taxon>Lachnospirales</taxon>
        <taxon>Lachnospiraceae</taxon>
        <taxon>Coprococcus</taxon>
    </lineage>
</organism>
<keyword evidence="2" id="KW-1133">Transmembrane helix</keyword>
<feature type="transmembrane region" description="Helical" evidence="2">
    <location>
        <begin position="7"/>
        <end position="29"/>
    </location>
</feature>
<comment type="caution">
    <text evidence="3">The sequence shown here is derived from an EMBL/GenBank/DDBJ whole genome shotgun (WGS) entry which is preliminary data.</text>
</comment>
<feature type="region of interest" description="Disordered" evidence="1">
    <location>
        <begin position="740"/>
        <end position="759"/>
    </location>
</feature>
<dbReference type="EMBL" id="BLYL01000005">
    <property type="protein sequence ID" value="GFO94115.1"/>
    <property type="molecule type" value="Genomic_DNA"/>
</dbReference>
<gene>
    <name evidence="3" type="ORF">COEU31_11610</name>
</gene>
<evidence type="ECO:0000256" key="1">
    <source>
        <dbReference type="SAM" id="MobiDB-lite"/>
    </source>
</evidence>
<accession>A0AAI9NYK1</accession>
<evidence type="ECO:0000313" key="4">
    <source>
        <dbReference type="Proteomes" id="UP000660047"/>
    </source>
</evidence>
<protein>
    <recommendedName>
        <fullName evidence="5">DUF5057 domain-containing protein</fullName>
    </recommendedName>
</protein>
<evidence type="ECO:0000313" key="3">
    <source>
        <dbReference type="EMBL" id="GFO94115.1"/>
    </source>
</evidence>
<dbReference type="RefSeq" id="WP_055223934.1">
    <property type="nucleotide sequence ID" value="NZ_BLYL01000005.1"/>
</dbReference>
<keyword evidence="2" id="KW-0472">Membrane</keyword>